<proteinExistence type="predicted"/>
<dbReference type="AlphaFoldDB" id="A0A229P0N3"/>
<organism evidence="1 2">
    <name type="scientific">Paenibacillus herberti</name>
    <dbReference type="NCBI Taxonomy" id="1619309"/>
    <lineage>
        <taxon>Bacteria</taxon>
        <taxon>Bacillati</taxon>
        <taxon>Bacillota</taxon>
        <taxon>Bacilli</taxon>
        <taxon>Bacillales</taxon>
        <taxon>Paenibacillaceae</taxon>
        <taxon>Paenibacillus</taxon>
    </lineage>
</organism>
<comment type="caution">
    <text evidence="1">The sequence shown here is derived from an EMBL/GenBank/DDBJ whole genome shotgun (WGS) entry which is preliminary data.</text>
</comment>
<sequence>MSHRRGLRRELVAYNALRSNRLRIQEYLSTRDQDINPKQQRLDGMPTARGGLPRSIIERMVIDRQEQLDRLEAITKRLELRFAPLEAALRRLSWTERESLRLFYWTLSEPHEAAREIGVSEARLEAIRKRALHQLEWLYNQNYARVVGEGEGIG</sequence>
<dbReference type="RefSeq" id="WP_089522506.1">
    <property type="nucleotide sequence ID" value="NZ_NMUQ01000001.1"/>
</dbReference>
<keyword evidence="2" id="KW-1185">Reference proteome</keyword>
<gene>
    <name evidence="1" type="ORF">CGZ75_01530</name>
</gene>
<dbReference type="Proteomes" id="UP000215145">
    <property type="component" value="Unassembled WGS sequence"/>
</dbReference>
<protein>
    <submittedName>
        <fullName evidence="1">Uncharacterized protein</fullName>
    </submittedName>
</protein>
<evidence type="ECO:0000313" key="1">
    <source>
        <dbReference type="EMBL" id="OXM15449.1"/>
    </source>
</evidence>
<dbReference type="InterPro" id="IPR013324">
    <property type="entry name" value="RNA_pol_sigma_r3/r4-like"/>
</dbReference>
<name>A0A229P0N3_9BACL</name>
<reference evidence="1 2" key="1">
    <citation type="submission" date="2017-07" db="EMBL/GenBank/DDBJ databases">
        <title>Paenibacillus herberti R33 genome sequencing and assembly.</title>
        <authorList>
            <person name="Su W."/>
        </authorList>
    </citation>
    <scope>NUCLEOTIDE SEQUENCE [LARGE SCALE GENOMIC DNA]</scope>
    <source>
        <strain evidence="1 2">R33</strain>
    </source>
</reference>
<evidence type="ECO:0000313" key="2">
    <source>
        <dbReference type="Proteomes" id="UP000215145"/>
    </source>
</evidence>
<dbReference type="OrthoDB" id="9923564at2"/>
<accession>A0A229P0N3</accession>
<dbReference type="SUPFAM" id="SSF88659">
    <property type="entry name" value="Sigma3 and sigma4 domains of RNA polymerase sigma factors"/>
    <property type="match status" value="1"/>
</dbReference>
<dbReference type="EMBL" id="NMUQ01000001">
    <property type="protein sequence ID" value="OXM15449.1"/>
    <property type="molecule type" value="Genomic_DNA"/>
</dbReference>